<dbReference type="EMBL" id="PNBX01000106">
    <property type="protein sequence ID" value="TMO64430.1"/>
    <property type="molecule type" value="Genomic_DNA"/>
</dbReference>
<keyword evidence="1" id="KW-0812">Transmembrane</keyword>
<gene>
    <name evidence="2" type="ORF">CWC19_18335</name>
</gene>
<sequence length="90" mass="10379">MAEVYELEKQQDINQTIKQGLMMLFGMFCLLAVLYGAASDSAYRKLLEECEKNGRVEQFSDDDTYAIKCEVFRVKTTKRDEKLIGNLRGE</sequence>
<keyword evidence="1" id="KW-0472">Membrane</keyword>
<dbReference type="RefSeq" id="WP_138593289.1">
    <property type="nucleotide sequence ID" value="NZ_PNBX01000106.1"/>
</dbReference>
<reference evidence="2 3" key="1">
    <citation type="submission" date="2018-01" db="EMBL/GenBank/DDBJ databases">
        <authorList>
            <person name="Paulsen S."/>
            <person name="Gram L.K."/>
        </authorList>
    </citation>
    <scope>NUCLEOTIDE SEQUENCE [LARGE SCALE GENOMIC DNA]</scope>
    <source>
        <strain evidence="2 3">S3790</strain>
    </source>
</reference>
<dbReference type="OrthoDB" id="9889601at2"/>
<evidence type="ECO:0000313" key="2">
    <source>
        <dbReference type="EMBL" id="TMO64430.1"/>
    </source>
</evidence>
<dbReference type="AlphaFoldDB" id="A0A5S3V1M9"/>
<evidence type="ECO:0000256" key="1">
    <source>
        <dbReference type="SAM" id="Phobius"/>
    </source>
</evidence>
<name>A0A5S3V1M9_9GAMM</name>
<dbReference type="Proteomes" id="UP000307217">
    <property type="component" value="Unassembled WGS sequence"/>
</dbReference>
<proteinExistence type="predicted"/>
<evidence type="ECO:0000313" key="3">
    <source>
        <dbReference type="Proteomes" id="UP000307217"/>
    </source>
</evidence>
<keyword evidence="1" id="KW-1133">Transmembrane helix</keyword>
<comment type="caution">
    <text evidence="2">The sequence shown here is derived from an EMBL/GenBank/DDBJ whole genome shotgun (WGS) entry which is preliminary data.</text>
</comment>
<feature type="transmembrane region" description="Helical" evidence="1">
    <location>
        <begin position="20"/>
        <end position="38"/>
    </location>
</feature>
<reference evidence="3" key="2">
    <citation type="submission" date="2019-06" db="EMBL/GenBank/DDBJ databases">
        <title>Co-occurence of chitin degradation, pigmentation and bioactivity in marine Pseudoalteromonas.</title>
        <authorList>
            <person name="Sonnenschein E.C."/>
            <person name="Bech P.K."/>
        </authorList>
    </citation>
    <scope>NUCLEOTIDE SEQUENCE [LARGE SCALE GENOMIC DNA]</scope>
    <source>
        <strain evidence="3">S3790</strain>
    </source>
</reference>
<accession>A0A5S3V1M9</accession>
<organism evidence="2 3">
    <name type="scientific">Pseudoalteromonas aurantia</name>
    <dbReference type="NCBI Taxonomy" id="43654"/>
    <lineage>
        <taxon>Bacteria</taxon>
        <taxon>Pseudomonadati</taxon>
        <taxon>Pseudomonadota</taxon>
        <taxon>Gammaproteobacteria</taxon>
        <taxon>Alteromonadales</taxon>
        <taxon>Pseudoalteromonadaceae</taxon>
        <taxon>Pseudoalteromonas</taxon>
    </lineage>
</organism>
<protein>
    <submittedName>
        <fullName evidence="2">Uncharacterized protein</fullName>
    </submittedName>
</protein>